<gene>
    <name evidence="2" type="ORF">HPB48_019400</name>
</gene>
<protein>
    <submittedName>
        <fullName evidence="2">Uncharacterized protein</fullName>
    </submittedName>
</protein>
<dbReference type="AlphaFoldDB" id="A0A9J6GM99"/>
<evidence type="ECO:0000256" key="1">
    <source>
        <dbReference type="SAM" id="MobiDB-lite"/>
    </source>
</evidence>
<organism evidence="2 3">
    <name type="scientific">Haemaphysalis longicornis</name>
    <name type="common">Bush tick</name>
    <dbReference type="NCBI Taxonomy" id="44386"/>
    <lineage>
        <taxon>Eukaryota</taxon>
        <taxon>Metazoa</taxon>
        <taxon>Ecdysozoa</taxon>
        <taxon>Arthropoda</taxon>
        <taxon>Chelicerata</taxon>
        <taxon>Arachnida</taxon>
        <taxon>Acari</taxon>
        <taxon>Parasitiformes</taxon>
        <taxon>Ixodida</taxon>
        <taxon>Ixodoidea</taxon>
        <taxon>Ixodidae</taxon>
        <taxon>Haemaphysalinae</taxon>
        <taxon>Haemaphysalis</taxon>
    </lineage>
</organism>
<name>A0A9J6GM99_HAELO</name>
<dbReference type="Proteomes" id="UP000821853">
    <property type="component" value="Chromosome 5"/>
</dbReference>
<evidence type="ECO:0000313" key="2">
    <source>
        <dbReference type="EMBL" id="KAH9375656.1"/>
    </source>
</evidence>
<proteinExistence type="predicted"/>
<feature type="region of interest" description="Disordered" evidence="1">
    <location>
        <begin position="139"/>
        <end position="166"/>
    </location>
</feature>
<evidence type="ECO:0000313" key="3">
    <source>
        <dbReference type="Proteomes" id="UP000821853"/>
    </source>
</evidence>
<accession>A0A9J6GM99</accession>
<reference evidence="2 3" key="1">
    <citation type="journal article" date="2020" name="Cell">
        <title>Large-Scale Comparative Analyses of Tick Genomes Elucidate Their Genetic Diversity and Vector Capacities.</title>
        <authorList>
            <consortium name="Tick Genome and Microbiome Consortium (TIGMIC)"/>
            <person name="Jia N."/>
            <person name="Wang J."/>
            <person name="Shi W."/>
            <person name="Du L."/>
            <person name="Sun Y."/>
            <person name="Zhan W."/>
            <person name="Jiang J.F."/>
            <person name="Wang Q."/>
            <person name="Zhang B."/>
            <person name="Ji P."/>
            <person name="Bell-Sakyi L."/>
            <person name="Cui X.M."/>
            <person name="Yuan T.T."/>
            <person name="Jiang B.G."/>
            <person name="Yang W.F."/>
            <person name="Lam T.T."/>
            <person name="Chang Q.C."/>
            <person name="Ding S.J."/>
            <person name="Wang X.J."/>
            <person name="Zhu J.G."/>
            <person name="Ruan X.D."/>
            <person name="Zhao L."/>
            <person name="Wei J.T."/>
            <person name="Ye R.Z."/>
            <person name="Que T.C."/>
            <person name="Du C.H."/>
            <person name="Zhou Y.H."/>
            <person name="Cheng J.X."/>
            <person name="Dai P.F."/>
            <person name="Guo W.B."/>
            <person name="Han X.H."/>
            <person name="Huang E.J."/>
            <person name="Li L.F."/>
            <person name="Wei W."/>
            <person name="Gao Y.C."/>
            <person name="Liu J.Z."/>
            <person name="Shao H.Z."/>
            <person name="Wang X."/>
            <person name="Wang C.C."/>
            <person name="Yang T.C."/>
            <person name="Huo Q.B."/>
            <person name="Li W."/>
            <person name="Chen H.Y."/>
            <person name="Chen S.E."/>
            <person name="Zhou L.G."/>
            <person name="Ni X.B."/>
            <person name="Tian J.H."/>
            <person name="Sheng Y."/>
            <person name="Liu T."/>
            <person name="Pan Y.S."/>
            <person name="Xia L.Y."/>
            <person name="Li J."/>
            <person name="Zhao F."/>
            <person name="Cao W.C."/>
        </authorList>
    </citation>
    <scope>NUCLEOTIDE SEQUENCE [LARGE SCALE GENOMIC DNA]</scope>
    <source>
        <strain evidence="2">HaeL-2018</strain>
    </source>
</reference>
<sequence>MKIRINEDQNILVASTPYQSAASVLSKIKKLTIGETIYAIASYGISPGNSCKGVIHNIHKEATTEEIMEAISALGYRPPTCRRLCDSSAILITSMGKKVPFTIYVGGVETAPSPLHRMSQNRQPHTRMPSFTCCAKLARTAEPDSPRRPPSANQNAPICAGGPPAS</sequence>
<dbReference type="VEuPathDB" id="VectorBase:HLOH_052430"/>
<keyword evidence="3" id="KW-1185">Reference proteome</keyword>
<dbReference type="OrthoDB" id="6379801at2759"/>
<comment type="caution">
    <text evidence="2">The sequence shown here is derived from an EMBL/GenBank/DDBJ whole genome shotgun (WGS) entry which is preliminary data.</text>
</comment>
<dbReference type="EMBL" id="JABSTR010000007">
    <property type="protein sequence ID" value="KAH9375656.1"/>
    <property type="molecule type" value="Genomic_DNA"/>
</dbReference>